<evidence type="ECO:0000259" key="9">
    <source>
        <dbReference type="Pfam" id="PF03061"/>
    </source>
</evidence>
<keyword evidence="11" id="KW-1185">Reference proteome</keyword>
<dbReference type="PRINTS" id="PR01438">
    <property type="entry name" value="UNVRSLSTRESS"/>
</dbReference>
<evidence type="ECO:0000256" key="1">
    <source>
        <dbReference type="ARBA" id="ARBA00004229"/>
    </source>
</evidence>
<dbReference type="SUPFAM" id="SSF54637">
    <property type="entry name" value="Thioesterase/thiol ester dehydrase-isomerase"/>
    <property type="match status" value="1"/>
</dbReference>
<evidence type="ECO:0000256" key="5">
    <source>
        <dbReference type="ARBA" id="ARBA00022801"/>
    </source>
</evidence>
<dbReference type="GO" id="GO:0009507">
    <property type="term" value="C:chloroplast"/>
    <property type="evidence" value="ECO:0007669"/>
    <property type="project" value="UniProtKB-SubCell"/>
</dbReference>
<dbReference type="AlphaFoldDB" id="A0A314Y693"/>
<comment type="similarity">
    <text evidence="2">Belongs to the 4-hydroxybenzoyl-CoA thioesterase family.</text>
</comment>
<comment type="caution">
    <text evidence="10">The sequence shown here is derived from an EMBL/GenBank/DDBJ whole genome shotgun (WGS) entry which is preliminary data.</text>
</comment>
<keyword evidence="4" id="KW-0934">Plastid</keyword>
<dbReference type="EMBL" id="PJQY01001620">
    <property type="protein sequence ID" value="PQQ01040.1"/>
    <property type="molecule type" value="Genomic_DNA"/>
</dbReference>
<comment type="subcellular location">
    <subcellularLocation>
        <location evidence="1">Plastid</location>
        <location evidence="1">Chloroplast</location>
    </subcellularLocation>
</comment>
<gene>
    <name evidence="10" type="ORF">Pyn_23085</name>
</gene>
<dbReference type="InterPro" id="IPR050563">
    <property type="entry name" value="4-hydroxybenzoyl-CoA_TE"/>
</dbReference>
<dbReference type="Pfam" id="PF00582">
    <property type="entry name" value="Usp"/>
    <property type="match status" value="1"/>
</dbReference>
<dbReference type="Gene3D" id="3.40.50.620">
    <property type="entry name" value="HUPs"/>
    <property type="match status" value="1"/>
</dbReference>
<keyword evidence="3" id="KW-0150">Chloroplast</keyword>
<keyword evidence="6" id="KW-0809">Transit peptide</keyword>
<feature type="domain" description="UspA" evidence="8">
    <location>
        <begin position="195"/>
        <end position="343"/>
    </location>
</feature>
<dbReference type="Pfam" id="PF03061">
    <property type="entry name" value="4HBT"/>
    <property type="match status" value="1"/>
</dbReference>
<name>A0A314Y693_PRUYE</name>
<dbReference type="PANTHER" id="PTHR31793:SF27">
    <property type="entry name" value="NOVEL THIOESTERASE SUPERFAMILY DOMAIN AND SAPOSIN A-TYPE DOMAIN CONTAINING PROTEIN (0610012H03RIK)"/>
    <property type="match status" value="1"/>
</dbReference>
<dbReference type="GO" id="GO:0016297">
    <property type="term" value="F:fatty acyl-[ACP] hydrolase activity"/>
    <property type="evidence" value="ECO:0007669"/>
    <property type="project" value="UniProtKB-ARBA"/>
</dbReference>
<dbReference type="SUPFAM" id="SSF52402">
    <property type="entry name" value="Adenine nucleotide alpha hydrolases-like"/>
    <property type="match status" value="1"/>
</dbReference>
<proteinExistence type="inferred from homology"/>
<dbReference type="GO" id="GO:0006629">
    <property type="term" value="P:lipid metabolic process"/>
    <property type="evidence" value="ECO:0007669"/>
    <property type="project" value="UniProtKB-KW"/>
</dbReference>
<accession>A0A314Y693</accession>
<evidence type="ECO:0000256" key="7">
    <source>
        <dbReference type="ARBA" id="ARBA00023098"/>
    </source>
</evidence>
<dbReference type="Gene3D" id="3.10.129.10">
    <property type="entry name" value="Hotdog Thioesterase"/>
    <property type="match status" value="1"/>
</dbReference>
<evidence type="ECO:0000313" key="10">
    <source>
        <dbReference type="EMBL" id="PQQ01040.1"/>
    </source>
</evidence>
<dbReference type="InterPro" id="IPR029069">
    <property type="entry name" value="HotDog_dom_sf"/>
</dbReference>
<evidence type="ECO:0000256" key="4">
    <source>
        <dbReference type="ARBA" id="ARBA00022640"/>
    </source>
</evidence>
<keyword evidence="7" id="KW-0443">Lipid metabolism</keyword>
<dbReference type="CDD" id="cd00586">
    <property type="entry name" value="4HBT"/>
    <property type="match status" value="1"/>
</dbReference>
<protein>
    <submittedName>
        <fullName evidence="10">Acyl-acyl carrier protein thioesterase ATL3 chloroplastic</fullName>
    </submittedName>
</protein>
<evidence type="ECO:0000259" key="8">
    <source>
        <dbReference type="Pfam" id="PF00582"/>
    </source>
</evidence>
<dbReference type="InterPro" id="IPR014729">
    <property type="entry name" value="Rossmann-like_a/b/a_fold"/>
</dbReference>
<evidence type="ECO:0000256" key="2">
    <source>
        <dbReference type="ARBA" id="ARBA00005953"/>
    </source>
</evidence>
<dbReference type="InterPro" id="IPR006683">
    <property type="entry name" value="Thioestr_dom"/>
</dbReference>
<feature type="domain" description="Thioesterase" evidence="9">
    <location>
        <begin position="87"/>
        <end position="149"/>
    </location>
</feature>
<organism evidence="10 11">
    <name type="scientific">Prunus yedoensis var. nudiflora</name>
    <dbReference type="NCBI Taxonomy" id="2094558"/>
    <lineage>
        <taxon>Eukaryota</taxon>
        <taxon>Viridiplantae</taxon>
        <taxon>Streptophyta</taxon>
        <taxon>Embryophyta</taxon>
        <taxon>Tracheophyta</taxon>
        <taxon>Spermatophyta</taxon>
        <taxon>Magnoliopsida</taxon>
        <taxon>eudicotyledons</taxon>
        <taxon>Gunneridae</taxon>
        <taxon>Pentapetalae</taxon>
        <taxon>rosids</taxon>
        <taxon>fabids</taxon>
        <taxon>Rosales</taxon>
        <taxon>Rosaceae</taxon>
        <taxon>Amygdaloideae</taxon>
        <taxon>Amygdaleae</taxon>
        <taxon>Prunus</taxon>
    </lineage>
</organism>
<dbReference type="OrthoDB" id="588330at2759"/>
<evidence type="ECO:0000313" key="11">
    <source>
        <dbReference type="Proteomes" id="UP000250321"/>
    </source>
</evidence>
<dbReference type="Proteomes" id="UP000250321">
    <property type="component" value="Unassembled WGS sequence"/>
</dbReference>
<keyword evidence="5" id="KW-0378">Hydrolase</keyword>
<sequence length="346" mass="38288">MLLQLQSLRAFSVADRAHVTLPSSRVIRTSLHLHRPSISFPMTRPRLRSLPTVRSCTALAFDFKGGKGMSEFLDVELKVRDYELDQYGVVNNAVYASYCQHGRHELLERVGISADAVARTGDALALSELSLKFLAPLRSEDKFVIKVRLSGSSAAARLYFDHFIFKLPNQEPILEAKATAVWLDKSYRPVRIPPEKVMVAIDESESSHYSLTWALENLADTLRNSELLVFTVQPTNSDFAYTYASSFGAAPPELIESILANHKKFALALLDKAKDICANHGIVAEAVTEVGDPKEAICEAVEKHNIKLLVLGSHGRGAVKRAFLGSVSNYCVHNAKCPVLVVRKQE</sequence>
<evidence type="ECO:0000256" key="6">
    <source>
        <dbReference type="ARBA" id="ARBA00022946"/>
    </source>
</evidence>
<dbReference type="CDD" id="cd23659">
    <property type="entry name" value="USP_At3g01520-like"/>
    <property type="match status" value="1"/>
</dbReference>
<reference evidence="10 11" key="1">
    <citation type="submission" date="2018-02" db="EMBL/GenBank/DDBJ databases">
        <title>Draft genome of wild Prunus yedoensis var. nudiflora.</title>
        <authorList>
            <person name="Baek S."/>
            <person name="Kim J.-H."/>
            <person name="Choi K."/>
            <person name="Kim G.-B."/>
            <person name="Cho A."/>
            <person name="Jang H."/>
            <person name="Shin C.-H."/>
            <person name="Yu H.-J."/>
            <person name="Mun J.-H."/>
        </authorList>
    </citation>
    <scope>NUCLEOTIDE SEQUENCE [LARGE SCALE GENOMIC DNA]</scope>
    <source>
        <strain evidence="11">cv. Jeju island</strain>
        <tissue evidence="10">Leaf</tissue>
    </source>
</reference>
<dbReference type="InterPro" id="IPR006016">
    <property type="entry name" value="UspA"/>
</dbReference>
<dbReference type="InterPro" id="IPR006015">
    <property type="entry name" value="Universal_stress_UspA"/>
</dbReference>
<dbReference type="FunFam" id="3.10.129.10:FF:000037">
    <property type="entry name" value="acyl-acyl carrier protein thioesterase ATL3, chloroplastic"/>
    <property type="match status" value="1"/>
</dbReference>
<evidence type="ECO:0000256" key="3">
    <source>
        <dbReference type="ARBA" id="ARBA00022528"/>
    </source>
</evidence>
<dbReference type="PANTHER" id="PTHR31793">
    <property type="entry name" value="4-HYDROXYBENZOYL-COA THIOESTERASE FAMILY MEMBER"/>
    <property type="match status" value="1"/>
</dbReference>